<dbReference type="Pfam" id="PF02776">
    <property type="entry name" value="TPP_enzyme_N"/>
    <property type="match status" value="1"/>
</dbReference>
<dbReference type="GO" id="GO:0009097">
    <property type="term" value="P:isoleucine biosynthetic process"/>
    <property type="evidence" value="ECO:0007669"/>
    <property type="project" value="UniProtKB-UniPathway"/>
</dbReference>
<dbReference type="CDD" id="cd07035">
    <property type="entry name" value="TPP_PYR_POX_like"/>
    <property type="match status" value="1"/>
</dbReference>
<dbReference type="EC" id="2.2.1.6" evidence="4 8"/>
<evidence type="ECO:0000256" key="2">
    <source>
        <dbReference type="ARBA" id="ARBA00005025"/>
    </source>
</evidence>
<evidence type="ECO:0000256" key="8">
    <source>
        <dbReference type="RuleBase" id="RU003591"/>
    </source>
</evidence>
<dbReference type="InterPro" id="IPR012001">
    <property type="entry name" value="Thiamin_PyroP_enz_TPP-bd_dom"/>
</dbReference>
<keyword evidence="8" id="KW-0460">Magnesium</keyword>
<comment type="cofactor">
    <cofactor evidence="8">
        <name>thiamine diphosphate</name>
        <dbReference type="ChEBI" id="CHEBI:58937"/>
    </cofactor>
    <text evidence="8">Binds 1 thiamine pyrophosphate per subunit.</text>
</comment>
<feature type="domain" description="Thiamine pyrophosphate enzyme TPP-binding" evidence="10">
    <location>
        <begin position="392"/>
        <end position="540"/>
    </location>
</feature>
<organism evidence="12 13">
    <name type="scientific">SAR324 cluster bacterium</name>
    <dbReference type="NCBI Taxonomy" id="2024889"/>
    <lineage>
        <taxon>Bacteria</taxon>
        <taxon>Deltaproteobacteria</taxon>
        <taxon>SAR324 cluster</taxon>
    </lineage>
</organism>
<comment type="catalytic activity">
    <reaction evidence="8">
        <text>2 pyruvate + H(+) = (2S)-2-acetolactate + CO2</text>
        <dbReference type="Rhea" id="RHEA:25249"/>
        <dbReference type="ChEBI" id="CHEBI:15361"/>
        <dbReference type="ChEBI" id="CHEBI:15378"/>
        <dbReference type="ChEBI" id="CHEBI:16526"/>
        <dbReference type="ChEBI" id="CHEBI:58476"/>
        <dbReference type="EC" id="2.2.1.6"/>
    </reaction>
</comment>
<dbReference type="SUPFAM" id="SSF52467">
    <property type="entry name" value="DHS-like NAD/FAD-binding domain"/>
    <property type="match status" value="1"/>
</dbReference>
<name>A0A2A4T6L2_9DELT</name>
<reference evidence="13" key="1">
    <citation type="submission" date="2017-08" db="EMBL/GenBank/DDBJ databases">
        <title>A dynamic microbial community with high functional redundancy inhabits the cold, oxic subseafloor aquifer.</title>
        <authorList>
            <person name="Tully B.J."/>
            <person name="Wheat C.G."/>
            <person name="Glazer B.T."/>
            <person name="Huber J.A."/>
        </authorList>
    </citation>
    <scope>NUCLEOTIDE SEQUENCE [LARGE SCALE GENOMIC DNA]</scope>
</reference>
<dbReference type="InterPro" id="IPR011766">
    <property type="entry name" value="TPP_enzyme_TPP-bd"/>
</dbReference>
<dbReference type="PANTHER" id="PTHR18968:SF13">
    <property type="entry name" value="ACETOLACTATE SYNTHASE CATALYTIC SUBUNIT, MITOCHONDRIAL"/>
    <property type="match status" value="1"/>
</dbReference>
<dbReference type="GO" id="GO:0050660">
    <property type="term" value="F:flavin adenine dinucleotide binding"/>
    <property type="evidence" value="ECO:0007669"/>
    <property type="project" value="InterPro"/>
</dbReference>
<dbReference type="Pfam" id="PF02775">
    <property type="entry name" value="TPP_enzyme_C"/>
    <property type="match status" value="1"/>
</dbReference>
<feature type="domain" description="Thiamine pyrophosphate enzyme N-terminal TPP-binding" evidence="11">
    <location>
        <begin position="12"/>
        <end position="125"/>
    </location>
</feature>
<dbReference type="Pfam" id="PF00205">
    <property type="entry name" value="TPP_enzyme_M"/>
    <property type="match status" value="1"/>
</dbReference>
<evidence type="ECO:0000259" key="9">
    <source>
        <dbReference type="Pfam" id="PF00205"/>
    </source>
</evidence>
<comment type="cofactor">
    <cofactor evidence="8">
        <name>Mg(2+)</name>
        <dbReference type="ChEBI" id="CHEBI:18420"/>
    </cofactor>
    <text evidence="8">Binds 1 Mg(2+) ion per subunit.</text>
</comment>
<evidence type="ECO:0000256" key="5">
    <source>
        <dbReference type="ARBA" id="ARBA00022605"/>
    </source>
</evidence>
<dbReference type="GO" id="GO:0030976">
    <property type="term" value="F:thiamine pyrophosphate binding"/>
    <property type="evidence" value="ECO:0007669"/>
    <property type="project" value="UniProtKB-UniRule"/>
</dbReference>
<comment type="pathway">
    <text evidence="2 8">Amino-acid biosynthesis; L-valine biosynthesis; L-valine from pyruvate: step 1/4.</text>
</comment>
<dbReference type="InterPro" id="IPR045229">
    <property type="entry name" value="TPP_enz"/>
</dbReference>
<dbReference type="PANTHER" id="PTHR18968">
    <property type="entry name" value="THIAMINE PYROPHOSPHATE ENZYMES"/>
    <property type="match status" value="1"/>
</dbReference>
<comment type="similarity">
    <text evidence="3 8">Belongs to the TPP enzyme family.</text>
</comment>
<keyword evidence="5 8" id="KW-0028">Amino-acid biosynthesis</keyword>
<dbReference type="UniPathway" id="UPA00049">
    <property type="reaction ID" value="UER00059"/>
</dbReference>
<evidence type="ECO:0000256" key="3">
    <source>
        <dbReference type="ARBA" id="ARBA00007812"/>
    </source>
</evidence>
<evidence type="ECO:0000313" key="13">
    <source>
        <dbReference type="Proteomes" id="UP000218113"/>
    </source>
</evidence>
<dbReference type="AlphaFoldDB" id="A0A2A4T6L2"/>
<dbReference type="InterPro" id="IPR029035">
    <property type="entry name" value="DHS-like_NAD/FAD-binding_dom"/>
</dbReference>
<evidence type="ECO:0000256" key="1">
    <source>
        <dbReference type="ARBA" id="ARBA00004974"/>
    </source>
</evidence>
<keyword evidence="7 8" id="KW-0100">Branched-chain amino acid biosynthesis</keyword>
<dbReference type="SUPFAM" id="SSF52518">
    <property type="entry name" value="Thiamin diphosphate-binding fold (THDP-binding)"/>
    <property type="match status" value="2"/>
</dbReference>
<evidence type="ECO:0000256" key="6">
    <source>
        <dbReference type="ARBA" id="ARBA00023052"/>
    </source>
</evidence>
<dbReference type="GO" id="GO:0009099">
    <property type="term" value="P:L-valine biosynthetic process"/>
    <property type="evidence" value="ECO:0007669"/>
    <property type="project" value="UniProtKB-UniPathway"/>
</dbReference>
<accession>A0A2A4T6L2</accession>
<dbReference type="GO" id="GO:0005948">
    <property type="term" value="C:acetolactate synthase complex"/>
    <property type="evidence" value="ECO:0007669"/>
    <property type="project" value="TreeGrafter"/>
</dbReference>
<gene>
    <name evidence="12" type="primary">ilvB</name>
    <name evidence="12" type="ORF">COB67_05610</name>
</gene>
<dbReference type="InterPro" id="IPR012846">
    <property type="entry name" value="Acetolactate_synth_lsu"/>
</dbReference>
<keyword evidence="6 8" id="KW-0786">Thiamine pyrophosphate</keyword>
<dbReference type="InterPro" id="IPR012000">
    <property type="entry name" value="Thiamin_PyroP_enz_cen_dom"/>
</dbReference>
<comment type="caution">
    <text evidence="12">The sequence shown here is derived from an EMBL/GenBank/DDBJ whole genome shotgun (WGS) entry which is preliminary data.</text>
</comment>
<protein>
    <recommendedName>
        <fullName evidence="4 8">Acetolactate synthase</fullName>
        <ecNumber evidence="4 8">2.2.1.6</ecNumber>
    </recommendedName>
</protein>
<dbReference type="Gene3D" id="3.40.50.1220">
    <property type="entry name" value="TPP-binding domain"/>
    <property type="match status" value="1"/>
</dbReference>
<dbReference type="FunFam" id="3.40.50.1220:FF:000008">
    <property type="entry name" value="Acetolactate synthase"/>
    <property type="match status" value="1"/>
</dbReference>
<dbReference type="GO" id="GO:0000287">
    <property type="term" value="F:magnesium ion binding"/>
    <property type="evidence" value="ECO:0007669"/>
    <property type="project" value="UniProtKB-UniRule"/>
</dbReference>
<evidence type="ECO:0000256" key="7">
    <source>
        <dbReference type="ARBA" id="ARBA00023304"/>
    </source>
</evidence>
<dbReference type="FunFam" id="3.40.50.970:FF:000007">
    <property type="entry name" value="Acetolactate synthase"/>
    <property type="match status" value="1"/>
</dbReference>
<dbReference type="Gene3D" id="3.40.50.970">
    <property type="match status" value="2"/>
</dbReference>
<keyword evidence="8" id="KW-0808">Transferase</keyword>
<dbReference type="InterPro" id="IPR029061">
    <property type="entry name" value="THDP-binding"/>
</dbReference>
<evidence type="ECO:0000256" key="4">
    <source>
        <dbReference type="ARBA" id="ARBA00013145"/>
    </source>
</evidence>
<dbReference type="NCBIfam" id="TIGR00118">
    <property type="entry name" value="acolac_lg"/>
    <property type="match status" value="1"/>
</dbReference>
<dbReference type="UniPathway" id="UPA00047">
    <property type="reaction ID" value="UER00055"/>
</dbReference>
<keyword evidence="8" id="KW-0479">Metal-binding</keyword>
<dbReference type="GO" id="GO:0003984">
    <property type="term" value="F:acetolactate synthase activity"/>
    <property type="evidence" value="ECO:0007669"/>
    <property type="project" value="UniProtKB-EC"/>
</dbReference>
<sequence>MSEPANISQAQMTGAQALVKTLEMLEVDTIFGYPGGANLPIYDALRNSKIQHILARHEQGAIHMAEGYARIMGKPGVCLATSGPGVTNLITGLADAYLDSIPLVVITGQIPRALIGTDAFQEVDCINITMPVTKHNELIFEEENVVPSLKAAFYIADSGRKGPVLLDFPKDVLSNKFPHHFDHEVKLRGYNPTVVGNIGQIKKALRLLAKAERPLILFGGGITIAKAEQEFLQFIRTTKIPVVRTLMGTGVIADNDPYYIGLIGTHGNSIANRVVQRDADVVMAIGTRLGNRSVIKSHLFAKNAKVIHIDIDPAEIGKSVTIDIPIVGDIKVTLQTMNERVSKRPLGHEEPWITNNYQERTTMLPTKDAASVMEDIFVELSKIDIPLHVSTDVGRHQMWANHHCTNPKHLPLLTSGGLGTMGFGLPAAIGAWFAGQDTPVVCLSGDGSFMMTLQEFSVAVEHKVPLTVIILNDFRLGMIRELQDAQYGSRHTVHDLHRCTNFPKLAEAMGGMGYSVKRREQIGPVLREALNNPLPTLIDFDMEKLLDSIHLSLNPIAS</sequence>
<proteinExistence type="inferred from homology"/>
<dbReference type="EMBL" id="NVSR01000026">
    <property type="protein sequence ID" value="PCI28765.1"/>
    <property type="molecule type" value="Genomic_DNA"/>
</dbReference>
<evidence type="ECO:0000313" key="12">
    <source>
        <dbReference type="EMBL" id="PCI28765.1"/>
    </source>
</evidence>
<feature type="domain" description="Thiamine pyrophosphate enzyme central" evidence="9">
    <location>
        <begin position="201"/>
        <end position="336"/>
    </location>
</feature>
<evidence type="ECO:0000259" key="10">
    <source>
        <dbReference type="Pfam" id="PF02775"/>
    </source>
</evidence>
<evidence type="ECO:0000259" key="11">
    <source>
        <dbReference type="Pfam" id="PF02776"/>
    </source>
</evidence>
<comment type="pathway">
    <text evidence="1 8">Amino-acid biosynthesis; L-isoleucine biosynthesis; L-isoleucine from 2-oxobutanoate: step 1/4.</text>
</comment>
<dbReference type="Proteomes" id="UP000218113">
    <property type="component" value="Unassembled WGS sequence"/>
</dbReference>